<dbReference type="Pfam" id="PF02753">
    <property type="entry name" value="PapD_C"/>
    <property type="match status" value="1"/>
</dbReference>
<dbReference type="InterPro" id="IPR050643">
    <property type="entry name" value="Periplasmic_pilus_chap"/>
</dbReference>
<reference evidence="9 10" key="1">
    <citation type="submission" date="2018-07" db="EMBL/GenBank/DDBJ databases">
        <title>Genomic Encyclopedia of Type Strains, Phase IV (KMG-IV): sequencing the most valuable type-strain genomes for metagenomic binning, comparative biology and taxonomic classification.</title>
        <authorList>
            <person name="Goeker M."/>
        </authorList>
    </citation>
    <scope>NUCLEOTIDE SEQUENCE [LARGE SCALE GENOMIC DNA]</scope>
    <source>
        <strain evidence="9 10">DSM 103736</strain>
    </source>
</reference>
<evidence type="ECO:0000256" key="4">
    <source>
        <dbReference type="ARBA" id="ARBA00022764"/>
    </source>
</evidence>
<evidence type="ECO:0000259" key="8">
    <source>
        <dbReference type="Pfam" id="PF02753"/>
    </source>
</evidence>
<feature type="domain" description="Pili assembly chaperone C-terminal" evidence="8">
    <location>
        <begin position="174"/>
        <end position="233"/>
    </location>
</feature>
<comment type="subcellular location">
    <subcellularLocation>
        <location evidence="1">Periplasm</location>
    </subcellularLocation>
</comment>
<evidence type="ECO:0000256" key="3">
    <source>
        <dbReference type="ARBA" id="ARBA00022729"/>
    </source>
</evidence>
<organism evidence="9 10">
    <name type="scientific">Enterobacillus tribolii</name>
    <dbReference type="NCBI Taxonomy" id="1487935"/>
    <lineage>
        <taxon>Bacteria</taxon>
        <taxon>Pseudomonadati</taxon>
        <taxon>Pseudomonadota</taxon>
        <taxon>Gammaproteobacteria</taxon>
        <taxon>Enterobacterales</taxon>
        <taxon>Hafniaceae</taxon>
        <taxon>Enterobacillus</taxon>
    </lineage>
</organism>
<dbReference type="InterPro" id="IPR008962">
    <property type="entry name" value="PapD-like_sf"/>
</dbReference>
<sequence length="241" mass="26337">MIKSAIIQGLLCFFLLASGMAQANVQFDASRVVFDDANREQSFLLSNRNDYPVVVQAWVDDGALNSNAGFKGSPVITYPSIFKMDAHTNRSIRLINSAIGQKNAGTERLYWLNVQILSPKTGKELNTGKPELNVSLLLKFKLFYRPHALKGPSSEALKSMRFSRVGSTQDRLRISNPSPYYVTFNRLSDGDTPVLRDLMLPPGGSQELPLLAPLPASASGLNYAVVDDSGLITQGSVSLTK</sequence>
<feature type="chain" id="PRO_5016704811" evidence="6">
    <location>
        <begin position="24"/>
        <end position="241"/>
    </location>
</feature>
<dbReference type="InterPro" id="IPR036316">
    <property type="entry name" value="Pili_assmbl_chap_C_dom_sf"/>
</dbReference>
<evidence type="ECO:0000256" key="2">
    <source>
        <dbReference type="ARBA" id="ARBA00007399"/>
    </source>
</evidence>
<dbReference type="Gene3D" id="2.60.40.10">
    <property type="entry name" value="Immunoglobulins"/>
    <property type="match status" value="2"/>
</dbReference>
<dbReference type="PRINTS" id="PR00969">
    <property type="entry name" value="CHAPERONPILI"/>
</dbReference>
<feature type="signal peptide" evidence="6">
    <location>
        <begin position="1"/>
        <end position="23"/>
    </location>
</feature>
<gene>
    <name evidence="9" type="ORF">C8D90_101180</name>
</gene>
<dbReference type="Pfam" id="PF00345">
    <property type="entry name" value="PapD_N"/>
    <property type="match status" value="1"/>
</dbReference>
<dbReference type="PANTHER" id="PTHR30251">
    <property type="entry name" value="PILUS ASSEMBLY CHAPERONE"/>
    <property type="match status" value="1"/>
</dbReference>
<evidence type="ECO:0000313" key="9">
    <source>
        <dbReference type="EMBL" id="RDK96744.1"/>
    </source>
</evidence>
<comment type="similarity">
    <text evidence="2">Belongs to the periplasmic pilus chaperone family.</text>
</comment>
<evidence type="ECO:0000256" key="5">
    <source>
        <dbReference type="ARBA" id="ARBA00023186"/>
    </source>
</evidence>
<dbReference type="InterPro" id="IPR016148">
    <property type="entry name" value="Pili_assmbl_chaperone_C"/>
</dbReference>
<dbReference type="GO" id="GO:0030288">
    <property type="term" value="C:outer membrane-bounded periplasmic space"/>
    <property type="evidence" value="ECO:0007669"/>
    <property type="project" value="InterPro"/>
</dbReference>
<proteinExistence type="inferred from homology"/>
<dbReference type="SUPFAM" id="SSF49354">
    <property type="entry name" value="PapD-like"/>
    <property type="match status" value="1"/>
</dbReference>
<dbReference type="PANTHER" id="PTHR30251:SF7">
    <property type="entry name" value="FIMBRIAE CHAPARONE"/>
    <property type="match status" value="1"/>
</dbReference>
<dbReference type="SUPFAM" id="SSF49584">
    <property type="entry name" value="Periplasmic chaperone C-domain"/>
    <property type="match status" value="1"/>
</dbReference>
<feature type="domain" description="Pili assembly chaperone N-terminal" evidence="7">
    <location>
        <begin position="25"/>
        <end position="149"/>
    </location>
</feature>
<comment type="caution">
    <text evidence="9">The sequence shown here is derived from an EMBL/GenBank/DDBJ whole genome shotgun (WGS) entry which is preliminary data.</text>
</comment>
<evidence type="ECO:0000256" key="6">
    <source>
        <dbReference type="SAM" id="SignalP"/>
    </source>
</evidence>
<keyword evidence="4" id="KW-0574">Periplasm</keyword>
<keyword evidence="3 6" id="KW-0732">Signal</keyword>
<dbReference type="InterPro" id="IPR016147">
    <property type="entry name" value="Pili_assmbl_chaperone_N"/>
</dbReference>
<evidence type="ECO:0000256" key="1">
    <source>
        <dbReference type="ARBA" id="ARBA00004418"/>
    </source>
</evidence>
<protein>
    <submittedName>
        <fullName evidence="9">P pilus assembly chaperone PapD</fullName>
    </submittedName>
</protein>
<dbReference type="EMBL" id="QRAP01000001">
    <property type="protein sequence ID" value="RDK96744.1"/>
    <property type="molecule type" value="Genomic_DNA"/>
</dbReference>
<evidence type="ECO:0000313" key="10">
    <source>
        <dbReference type="Proteomes" id="UP000254848"/>
    </source>
</evidence>
<keyword evidence="10" id="KW-1185">Reference proteome</keyword>
<dbReference type="InterPro" id="IPR001829">
    <property type="entry name" value="Pili_assmbl_chaperone_bac"/>
</dbReference>
<dbReference type="GO" id="GO:0071555">
    <property type="term" value="P:cell wall organization"/>
    <property type="evidence" value="ECO:0007669"/>
    <property type="project" value="InterPro"/>
</dbReference>
<dbReference type="AlphaFoldDB" id="A0A370R2V1"/>
<name>A0A370R2V1_9GAMM</name>
<evidence type="ECO:0000259" key="7">
    <source>
        <dbReference type="Pfam" id="PF00345"/>
    </source>
</evidence>
<dbReference type="InterPro" id="IPR013783">
    <property type="entry name" value="Ig-like_fold"/>
</dbReference>
<accession>A0A370R2V1</accession>
<dbReference type="Proteomes" id="UP000254848">
    <property type="component" value="Unassembled WGS sequence"/>
</dbReference>
<keyword evidence="5" id="KW-0143">Chaperone</keyword>